<dbReference type="InterPro" id="IPR012312">
    <property type="entry name" value="Hemerythrin-like"/>
</dbReference>
<gene>
    <name evidence="2" type="ORF">CF651_14785</name>
</gene>
<accession>A0A229UQE7</accession>
<comment type="caution">
    <text evidence="2">The sequence shown here is derived from an EMBL/GenBank/DDBJ whole genome shotgun (WGS) entry which is preliminary data.</text>
</comment>
<dbReference type="Pfam" id="PF01814">
    <property type="entry name" value="Hemerythrin"/>
    <property type="match status" value="1"/>
</dbReference>
<organism evidence="2 3">
    <name type="scientific">Paenibacillus rigui</name>
    <dbReference type="NCBI Taxonomy" id="554312"/>
    <lineage>
        <taxon>Bacteria</taxon>
        <taxon>Bacillati</taxon>
        <taxon>Bacillota</taxon>
        <taxon>Bacilli</taxon>
        <taxon>Bacillales</taxon>
        <taxon>Paenibacillaceae</taxon>
        <taxon>Paenibacillus</taxon>
    </lineage>
</organism>
<dbReference type="EMBL" id="NMQW01000020">
    <property type="protein sequence ID" value="OXM85668.1"/>
    <property type="molecule type" value="Genomic_DNA"/>
</dbReference>
<evidence type="ECO:0000313" key="2">
    <source>
        <dbReference type="EMBL" id="OXM85668.1"/>
    </source>
</evidence>
<reference evidence="2 3" key="1">
    <citation type="submission" date="2017-07" db="EMBL/GenBank/DDBJ databases">
        <title>Genome sequencing and assembly of Paenibacillus rigui.</title>
        <authorList>
            <person name="Mayilraj S."/>
        </authorList>
    </citation>
    <scope>NUCLEOTIDE SEQUENCE [LARGE SCALE GENOMIC DNA]</scope>
    <source>
        <strain evidence="2 3">JCM 16352</strain>
    </source>
</reference>
<proteinExistence type="predicted"/>
<evidence type="ECO:0000313" key="3">
    <source>
        <dbReference type="Proteomes" id="UP000215509"/>
    </source>
</evidence>
<feature type="domain" description="Hemerythrin-like" evidence="1">
    <location>
        <begin position="19"/>
        <end position="157"/>
    </location>
</feature>
<sequence length="166" mass="19539">MNTLFKSIGHPLYELNEAVQKLEDEHTLLQEGLTELYEAAEAIGRDEDIVNWVEALREVKRKAASFQKELEAHSTWEEEIMFPMIAWYFNEELEQFTLMEQEHELAEQFIHAFLEAVDGIVKPVFREEARLMASYLLQAYPILNHHFRKEQEIITAMADRSNAYGY</sequence>
<keyword evidence="3" id="KW-1185">Reference proteome</keyword>
<name>A0A229UQE7_9BACL</name>
<dbReference type="AlphaFoldDB" id="A0A229UQE7"/>
<protein>
    <submittedName>
        <fullName evidence="2">Hemerythrin</fullName>
    </submittedName>
</protein>
<evidence type="ECO:0000259" key="1">
    <source>
        <dbReference type="Pfam" id="PF01814"/>
    </source>
</evidence>
<dbReference type="OrthoDB" id="2678508at2"/>
<dbReference type="Proteomes" id="UP000215509">
    <property type="component" value="Unassembled WGS sequence"/>
</dbReference>
<dbReference type="Gene3D" id="1.20.120.520">
    <property type="entry name" value="nmb1532 protein domain like"/>
    <property type="match status" value="1"/>
</dbReference>